<evidence type="ECO:0000313" key="1">
    <source>
        <dbReference type="EMBL" id="GMT12873.1"/>
    </source>
</evidence>
<dbReference type="Proteomes" id="UP001432322">
    <property type="component" value="Unassembled WGS sequence"/>
</dbReference>
<feature type="non-terminal residue" evidence="1">
    <location>
        <position position="64"/>
    </location>
</feature>
<dbReference type="AlphaFoldDB" id="A0AAV5V1E4"/>
<proteinExistence type="predicted"/>
<protein>
    <submittedName>
        <fullName evidence="1">Uncharacterized protein</fullName>
    </submittedName>
</protein>
<dbReference type="EMBL" id="BTSY01000002">
    <property type="protein sequence ID" value="GMT12873.1"/>
    <property type="molecule type" value="Genomic_DNA"/>
</dbReference>
<organism evidence="1 2">
    <name type="scientific">Pristionchus fissidentatus</name>
    <dbReference type="NCBI Taxonomy" id="1538716"/>
    <lineage>
        <taxon>Eukaryota</taxon>
        <taxon>Metazoa</taxon>
        <taxon>Ecdysozoa</taxon>
        <taxon>Nematoda</taxon>
        <taxon>Chromadorea</taxon>
        <taxon>Rhabditida</taxon>
        <taxon>Rhabditina</taxon>
        <taxon>Diplogasteromorpha</taxon>
        <taxon>Diplogasteroidea</taxon>
        <taxon>Neodiplogasteridae</taxon>
        <taxon>Pristionchus</taxon>
    </lineage>
</organism>
<evidence type="ECO:0000313" key="2">
    <source>
        <dbReference type="Proteomes" id="UP001432322"/>
    </source>
</evidence>
<gene>
    <name evidence="1" type="ORF">PFISCL1PPCAC_4170</name>
</gene>
<feature type="non-terminal residue" evidence="1">
    <location>
        <position position="1"/>
    </location>
</feature>
<keyword evidence="2" id="KW-1185">Reference proteome</keyword>
<reference evidence="1" key="1">
    <citation type="submission" date="2023-10" db="EMBL/GenBank/DDBJ databases">
        <title>Genome assembly of Pristionchus species.</title>
        <authorList>
            <person name="Yoshida K."/>
            <person name="Sommer R.J."/>
        </authorList>
    </citation>
    <scope>NUCLEOTIDE SEQUENCE</scope>
    <source>
        <strain evidence="1">RS5133</strain>
    </source>
</reference>
<sequence length="64" mass="7101">RLLPPDGINDPSTVKISIDGIEKSSENCELKAMKLNNLIGNRETYLICSVIIKVRFDDLLPSEA</sequence>
<accession>A0AAV5V1E4</accession>
<comment type="caution">
    <text evidence="1">The sequence shown here is derived from an EMBL/GenBank/DDBJ whole genome shotgun (WGS) entry which is preliminary data.</text>
</comment>
<name>A0AAV5V1E4_9BILA</name>